<accession>A0ACC3MNA6</accession>
<organism evidence="1 2">
    <name type="scientific">Vermiconidia calcicola</name>
    <dbReference type="NCBI Taxonomy" id="1690605"/>
    <lineage>
        <taxon>Eukaryota</taxon>
        <taxon>Fungi</taxon>
        <taxon>Dikarya</taxon>
        <taxon>Ascomycota</taxon>
        <taxon>Pezizomycotina</taxon>
        <taxon>Dothideomycetes</taxon>
        <taxon>Dothideomycetidae</taxon>
        <taxon>Mycosphaerellales</taxon>
        <taxon>Extremaceae</taxon>
        <taxon>Vermiconidia</taxon>
    </lineage>
</organism>
<reference evidence="1" key="1">
    <citation type="submission" date="2023-07" db="EMBL/GenBank/DDBJ databases">
        <title>Black Yeasts Isolated from many extreme environments.</title>
        <authorList>
            <person name="Coleine C."/>
            <person name="Stajich J.E."/>
            <person name="Selbmann L."/>
        </authorList>
    </citation>
    <scope>NUCLEOTIDE SEQUENCE</scope>
    <source>
        <strain evidence="1">CCFEE 5714</strain>
    </source>
</reference>
<gene>
    <name evidence="1" type="ORF">LTR37_016268</name>
</gene>
<evidence type="ECO:0000313" key="2">
    <source>
        <dbReference type="Proteomes" id="UP001281147"/>
    </source>
</evidence>
<dbReference type="EMBL" id="JAUTXU010000193">
    <property type="protein sequence ID" value="KAK3699759.1"/>
    <property type="molecule type" value="Genomic_DNA"/>
</dbReference>
<protein>
    <submittedName>
        <fullName evidence="1">Uncharacterized protein</fullName>
    </submittedName>
</protein>
<dbReference type="Proteomes" id="UP001281147">
    <property type="component" value="Unassembled WGS sequence"/>
</dbReference>
<keyword evidence="2" id="KW-1185">Reference proteome</keyword>
<comment type="caution">
    <text evidence="1">The sequence shown here is derived from an EMBL/GenBank/DDBJ whole genome shotgun (WGS) entry which is preliminary data.</text>
</comment>
<evidence type="ECO:0000313" key="1">
    <source>
        <dbReference type="EMBL" id="KAK3699759.1"/>
    </source>
</evidence>
<proteinExistence type="predicted"/>
<name>A0ACC3MNA6_9PEZI</name>
<sequence>MTGAEQVNWDSFAPITIHDHAGYIWIAVLDCMIVSALVLATRTWIKKNSWGPDDTLFAAAFRSIKLAQIGHAVALFVALKHGLGSIPSDSGDLSSASNLPKHSGYALGGRASFAADILMILTLAAAKCSVVLFIMRLIARDQIRLLRGCYVLFGLIAAWAVAAIVAFSVDCAPNNFLTNASSSQCSGRGPKWAGVGAFDAATELLLVALPVALVWPLQMKTRLKAQVVSAFMFRICVAGLAVMHAVYVSDYEEHSPPSLAMVRAIVVAEVEICWSLVSAAIPNLKNFLKSFGTGFGHQFGIGVTSLSGYINSQSHSGAFHGNGIPLSNVSRKQSRTDQPVYYPDAFGGNDTSYHTQVSTTLPEDTHSVVSGTSSEMIIRKNVVTTVEHSRR</sequence>